<dbReference type="PANTHER" id="PTHR13379:SF0">
    <property type="entry name" value="UPF0415 PROTEIN C7ORF25"/>
    <property type="match status" value="1"/>
</dbReference>
<feature type="region of interest" description="Disordered" evidence="1">
    <location>
        <begin position="185"/>
        <end position="207"/>
    </location>
</feature>
<evidence type="ECO:0000259" key="2">
    <source>
        <dbReference type="Pfam" id="PF07000"/>
    </source>
</evidence>
<dbReference type="OrthoDB" id="441890at2759"/>
<accession>A0A9P9EL87</accession>
<name>A0A9P9EL87_9PLEO</name>
<dbReference type="AlphaFoldDB" id="A0A9P9EL87"/>
<keyword evidence="4" id="KW-1185">Reference proteome</keyword>
<organism evidence="3 4">
    <name type="scientific">Dendryphion nanum</name>
    <dbReference type="NCBI Taxonomy" id="256645"/>
    <lineage>
        <taxon>Eukaryota</taxon>
        <taxon>Fungi</taxon>
        <taxon>Dikarya</taxon>
        <taxon>Ascomycota</taxon>
        <taxon>Pezizomycotina</taxon>
        <taxon>Dothideomycetes</taxon>
        <taxon>Pleosporomycetidae</taxon>
        <taxon>Pleosporales</taxon>
        <taxon>Torulaceae</taxon>
        <taxon>Dendryphion</taxon>
    </lineage>
</organism>
<feature type="domain" description="DUF1308" evidence="2">
    <location>
        <begin position="294"/>
        <end position="381"/>
    </location>
</feature>
<reference evidence="3" key="1">
    <citation type="journal article" date="2021" name="Nat. Commun.">
        <title>Genetic determinants of endophytism in the Arabidopsis root mycobiome.</title>
        <authorList>
            <person name="Mesny F."/>
            <person name="Miyauchi S."/>
            <person name="Thiergart T."/>
            <person name="Pickel B."/>
            <person name="Atanasova L."/>
            <person name="Karlsson M."/>
            <person name="Huettel B."/>
            <person name="Barry K.W."/>
            <person name="Haridas S."/>
            <person name="Chen C."/>
            <person name="Bauer D."/>
            <person name="Andreopoulos W."/>
            <person name="Pangilinan J."/>
            <person name="LaButti K."/>
            <person name="Riley R."/>
            <person name="Lipzen A."/>
            <person name="Clum A."/>
            <person name="Drula E."/>
            <person name="Henrissat B."/>
            <person name="Kohler A."/>
            <person name="Grigoriev I.V."/>
            <person name="Martin F.M."/>
            <person name="Hacquard S."/>
        </authorList>
    </citation>
    <scope>NUCLEOTIDE SEQUENCE</scope>
    <source>
        <strain evidence="3">MPI-CAGE-CH-0243</strain>
    </source>
</reference>
<sequence length="501" mass="56262">MDHTLTSNLTSLSIQDEGPSLQATIDNLINRTKLLNDEVETYVQAVDANQKLAKIPNPVEYRSLRNDFKNELAFLNKKLTSPDLPEEKARHFIVSSNLVYYEALWDAAKRSTGLLSFRKYFFWNKQQEGHRAHGLSLAKGGQTRGKSAALVDIVASDGMEWVRVSTISEKRLLFDLAKLGWQNDSEDEDEEMTDAHESRWEDEDDDDQVDTVKSARELARAAHANPIRGRPPRVRFILTRIPTGKTKEIDVVVAKIRATGAIVECANEIAPSRPLAEVLPNLLVDRSRTLSPVLNIDCTILLALISDISHRECPILDWYPGEVRAQIQEEEKEKLLPTHLYPAIGSHSMVCTQEAADQMNLILETLATDSEKTRANLLLAQREYNGKSSAELTRIWASLSDHHMPPDFQLPIRVVPSNLEYNMTRLPALAAKIAAELTPLNTAIFFYGWAEGLTTLSSNRARARQIEHVINENGLEDGQAGPHVWLCGESRSLIAKHGRRK</sequence>
<evidence type="ECO:0000256" key="1">
    <source>
        <dbReference type="SAM" id="MobiDB-lite"/>
    </source>
</evidence>
<protein>
    <recommendedName>
        <fullName evidence="2">DUF1308 domain-containing protein</fullName>
    </recommendedName>
</protein>
<dbReference type="Pfam" id="PF07000">
    <property type="entry name" value="DUF1308"/>
    <property type="match status" value="1"/>
</dbReference>
<proteinExistence type="predicted"/>
<dbReference type="InterPro" id="IPR010733">
    <property type="entry name" value="DUF1308"/>
</dbReference>
<gene>
    <name evidence="3" type="ORF">B0J11DRAFT_516142</name>
</gene>
<dbReference type="Proteomes" id="UP000700596">
    <property type="component" value="Unassembled WGS sequence"/>
</dbReference>
<dbReference type="EMBL" id="JAGMWT010000001">
    <property type="protein sequence ID" value="KAH7139139.1"/>
    <property type="molecule type" value="Genomic_DNA"/>
</dbReference>
<comment type="caution">
    <text evidence="3">The sequence shown here is derived from an EMBL/GenBank/DDBJ whole genome shotgun (WGS) entry which is preliminary data.</text>
</comment>
<evidence type="ECO:0000313" key="4">
    <source>
        <dbReference type="Proteomes" id="UP000700596"/>
    </source>
</evidence>
<dbReference type="PANTHER" id="PTHR13379">
    <property type="entry name" value="UNCHARACTERIZED DUF1308"/>
    <property type="match status" value="1"/>
</dbReference>
<evidence type="ECO:0000313" key="3">
    <source>
        <dbReference type="EMBL" id="KAH7139139.1"/>
    </source>
</evidence>